<evidence type="ECO:0000256" key="6">
    <source>
        <dbReference type="ARBA" id="ARBA00023136"/>
    </source>
</evidence>
<keyword evidence="10" id="KW-1185">Reference proteome</keyword>
<dbReference type="GO" id="GO:0046872">
    <property type="term" value="F:metal ion binding"/>
    <property type="evidence" value="ECO:0007669"/>
    <property type="project" value="UniProtKB-KW"/>
</dbReference>
<keyword evidence="7" id="KW-0812">Transmembrane</keyword>
<dbReference type="PANTHER" id="PTHR30224:SF4">
    <property type="entry name" value="ELECTRON TRANSPORT PROTEIN YCCM-RELATED"/>
    <property type="match status" value="1"/>
</dbReference>
<dbReference type="InterPro" id="IPR017900">
    <property type="entry name" value="4Fe4S_Fe_S_CS"/>
</dbReference>
<keyword evidence="5" id="KW-0411">Iron-sulfur</keyword>
<evidence type="ECO:0000256" key="7">
    <source>
        <dbReference type="SAM" id="Phobius"/>
    </source>
</evidence>
<dbReference type="SUPFAM" id="SSF54862">
    <property type="entry name" value="4Fe-4S ferredoxins"/>
    <property type="match status" value="1"/>
</dbReference>
<evidence type="ECO:0000256" key="4">
    <source>
        <dbReference type="ARBA" id="ARBA00023004"/>
    </source>
</evidence>
<comment type="caution">
    <text evidence="9">The sequence shown here is derived from an EMBL/GenBank/DDBJ whole genome shotgun (WGS) entry which is preliminary data.</text>
</comment>
<dbReference type="Pfam" id="PF04205">
    <property type="entry name" value="FMN_bind"/>
    <property type="match status" value="1"/>
</dbReference>
<proteinExistence type="predicted"/>
<evidence type="ECO:0000313" key="9">
    <source>
        <dbReference type="EMBL" id="KMT21949.1"/>
    </source>
</evidence>
<evidence type="ECO:0000256" key="5">
    <source>
        <dbReference type="ARBA" id="ARBA00023014"/>
    </source>
</evidence>
<dbReference type="GO" id="GO:0005886">
    <property type="term" value="C:plasma membrane"/>
    <property type="evidence" value="ECO:0007669"/>
    <property type="project" value="UniProtKB-SubCell"/>
</dbReference>
<organism evidence="9 10">
    <name type="scientific">Clostridium cylindrosporum DSM 605</name>
    <dbReference type="NCBI Taxonomy" id="1121307"/>
    <lineage>
        <taxon>Bacteria</taxon>
        <taxon>Bacillati</taxon>
        <taxon>Bacillota</taxon>
        <taxon>Clostridia</taxon>
        <taxon>Eubacteriales</taxon>
        <taxon>Clostridiaceae</taxon>
        <taxon>Clostridium</taxon>
    </lineage>
</organism>
<dbReference type="OrthoDB" id="9806398at2"/>
<dbReference type="Proteomes" id="UP000036756">
    <property type="component" value="Unassembled WGS sequence"/>
</dbReference>
<dbReference type="InterPro" id="IPR017896">
    <property type="entry name" value="4Fe4S_Fe-S-bd"/>
</dbReference>
<dbReference type="PROSITE" id="PS51379">
    <property type="entry name" value="4FE4S_FER_2"/>
    <property type="match status" value="1"/>
</dbReference>
<comment type="subcellular location">
    <subcellularLocation>
        <location evidence="1">Cell membrane</location>
    </subcellularLocation>
</comment>
<keyword evidence="3" id="KW-0479">Metal-binding</keyword>
<dbReference type="AlphaFoldDB" id="A0A0J8DCB7"/>
<evidence type="ECO:0000313" key="10">
    <source>
        <dbReference type="Proteomes" id="UP000036756"/>
    </source>
</evidence>
<feature type="transmembrane region" description="Helical" evidence="7">
    <location>
        <begin position="50"/>
        <end position="72"/>
    </location>
</feature>
<dbReference type="InterPro" id="IPR052378">
    <property type="entry name" value="NosR_regulator"/>
</dbReference>
<keyword evidence="2" id="KW-1003">Cell membrane</keyword>
<evidence type="ECO:0000256" key="1">
    <source>
        <dbReference type="ARBA" id="ARBA00004236"/>
    </source>
</evidence>
<dbReference type="STRING" id="1121307.CLCY_3c02200"/>
<evidence type="ECO:0000259" key="8">
    <source>
        <dbReference type="PROSITE" id="PS51379"/>
    </source>
</evidence>
<dbReference type="EMBL" id="LFVU01000026">
    <property type="protein sequence ID" value="KMT21949.1"/>
    <property type="molecule type" value="Genomic_DNA"/>
</dbReference>
<dbReference type="PROSITE" id="PS00198">
    <property type="entry name" value="4FE4S_FER_1"/>
    <property type="match status" value="1"/>
</dbReference>
<feature type="transmembrane region" description="Helical" evidence="7">
    <location>
        <begin position="112"/>
        <end position="134"/>
    </location>
</feature>
<dbReference type="PATRIC" id="fig|1121307.3.peg.1573"/>
<dbReference type="Gene3D" id="3.90.1010.20">
    <property type="match status" value="1"/>
</dbReference>
<dbReference type="GO" id="GO:0010181">
    <property type="term" value="F:FMN binding"/>
    <property type="evidence" value="ECO:0007669"/>
    <property type="project" value="InterPro"/>
</dbReference>
<dbReference type="InterPro" id="IPR007329">
    <property type="entry name" value="FMN-bd"/>
</dbReference>
<gene>
    <name evidence="9" type="ORF">CLCY_3c02200</name>
</gene>
<evidence type="ECO:0000256" key="3">
    <source>
        <dbReference type="ARBA" id="ARBA00022723"/>
    </source>
</evidence>
<dbReference type="Pfam" id="PF12801">
    <property type="entry name" value="Fer4_5"/>
    <property type="match status" value="2"/>
</dbReference>
<keyword evidence="6 7" id="KW-0472">Membrane</keyword>
<protein>
    <submittedName>
        <fullName evidence="9">FMN-binding domain protein</fullName>
    </submittedName>
</protein>
<accession>A0A0J8DCB7</accession>
<evidence type="ECO:0000256" key="2">
    <source>
        <dbReference type="ARBA" id="ARBA00022475"/>
    </source>
</evidence>
<dbReference type="SMART" id="SM00900">
    <property type="entry name" value="FMN_bind"/>
    <property type="match status" value="1"/>
</dbReference>
<dbReference type="GO" id="GO:0051536">
    <property type="term" value="F:iron-sulfur cluster binding"/>
    <property type="evidence" value="ECO:0007669"/>
    <property type="project" value="UniProtKB-KW"/>
</dbReference>
<feature type="transmembrane region" description="Helical" evidence="7">
    <location>
        <begin position="12"/>
        <end position="30"/>
    </location>
</feature>
<reference evidence="9 10" key="1">
    <citation type="submission" date="2015-06" db="EMBL/GenBank/DDBJ databases">
        <title>Draft genome sequence of the purine-degrading Clostridium cylindrosporum HC-1 (DSM 605).</title>
        <authorList>
            <person name="Poehlein A."/>
            <person name="Schiel-Bengelsdorf B."/>
            <person name="Bengelsdorf F."/>
            <person name="Daniel R."/>
            <person name="Duerre P."/>
        </authorList>
    </citation>
    <scope>NUCLEOTIDE SEQUENCE [LARGE SCALE GENOMIC DNA]</scope>
    <source>
        <strain evidence="9 10">DSM 605</strain>
    </source>
</reference>
<dbReference type="PANTHER" id="PTHR30224">
    <property type="entry name" value="ELECTRON TRANSPORT PROTEIN"/>
    <property type="match status" value="1"/>
</dbReference>
<feature type="transmembrane region" description="Helical" evidence="7">
    <location>
        <begin position="183"/>
        <end position="200"/>
    </location>
</feature>
<feature type="transmembrane region" description="Helical" evidence="7">
    <location>
        <begin position="154"/>
        <end position="176"/>
    </location>
</feature>
<sequence>MKRIKEMAWIRTIIQAICFVLLPGLFISTYTSVKNVFSGIIHHTTSFKGLLPDILLVVAIVPITMILGRFFCGWMCSFGSLQDLLFNITKTLRGRSLTLPEKVDFLLKGIKYIVLGISVIFIWTLQIVTVPKGYNPWDVFGMVVSFDGMLNLKLVITDFLPGAILLLALVSASLFIERFFCRYICPLGAVFAIVSRIRIFNINKEKSKCGACRVCTKECSMGISLYKKDVIHSGECINCFKCVDACPRENVNSKLTKLEVTPEAAGTVAAATMIGFFYLGNLASSTLEVSSSTQGVHEVVTSSKSSNAKGTYKDGTYEGAGTGFRGSTTVEVKVSGGKITDVQLISSEDDDRFLDRATDTVISEIVSNQSVDVDAVSGATYSSNGIMEAVANALNLPYESKPIQERPGHRHRE</sequence>
<name>A0A0J8DCB7_CLOCY</name>
<dbReference type="RefSeq" id="WP_048570590.1">
    <property type="nucleotide sequence ID" value="NZ_LFVU01000026.1"/>
</dbReference>
<feature type="domain" description="4Fe-4S ferredoxin-type" evidence="8">
    <location>
        <begin position="227"/>
        <end position="256"/>
    </location>
</feature>
<keyword evidence="4" id="KW-0408">Iron</keyword>
<keyword evidence="7" id="KW-1133">Transmembrane helix</keyword>